<dbReference type="InterPro" id="IPR056798">
    <property type="entry name" value="ADH_Fe_C"/>
</dbReference>
<sequence length="482" mass="49578">MPERPDIPHGQARHPDTRHPVAPQPAPGRAVPSPALPPSAGVRPTDVTPHASGTLASGTLRLPARVHFSHGSRALLPDLVALHGSRVLLVADPFLSATPYLDELSGALASAGLAVRIHSDITPELPAGSLDAAAAVAREYDTEVVLAVGGGSALDAAKLIALLCVHEGPLSRYYGENLVPGPVLPVVAVPTTAGTGSEVTPVAVVSDPDRELKVGISSPFLVPAAAVVDPDLTLGAPRAVTAHSGIDALVHAAESYTARSLDTGRPPDTGRPVPDPAPVPGPAPVLDPARVPVFTGRNALAEPMALRAAALLGPWLPVAVREPSHRQARHQVALGALSAGIAFGSTGTHLCHALQYAVGALTRTPHGLGTGLLLPYVLDTLRAEPEGAERVAAFGAALEQVPTHEASPGRTVARVAEINRAIGVPASLREIGVGRDQFPRLADLALKSARLLAIAPVEPTRDLLLDIIRRAHAGTLDDRTAA</sequence>
<dbReference type="RefSeq" id="WP_267027519.1">
    <property type="nucleotide sequence ID" value="NZ_JAIFZO010000002.1"/>
</dbReference>
<organism evidence="7 8">
    <name type="scientific">Streptomyces ortus</name>
    <dbReference type="NCBI Taxonomy" id="2867268"/>
    <lineage>
        <taxon>Bacteria</taxon>
        <taxon>Bacillati</taxon>
        <taxon>Actinomycetota</taxon>
        <taxon>Actinomycetes</taxon>
        <taxon>Kitasatosporales</taxon>
        <taxon>Streptomycetaceae</taxon>
        <taxon>Streptomyces</taxon>
    </lineage>
</organism>
<dbReference type="PROSITE" id="PS00913">
    <property type="entry name" value="ADH_IRON_1"/>
    <property type="match status" value="1"/>
</dbReference>
<evidence type="ECO:0000259" key="5">
    <source>
        <dbReference type="Pfam" id="PF00465"/>
    </source>
</evidence>
<dbReference type="GO" id="GO:0004022">
    <property type="term" value="F:alcohol dehydrogenase (NAD+) activity"/>
    <property type="evidence" value="ECO:0007669"/>
    <property type="project" value="UniProtKB-EC"/>
</dbReference>
<gene>
    <name evidence="7" type="ORF">K3769_18545</name>
</gene>
<dbReference type="Pfam" id="PF00465">
    <property type="entry name" value="Fe-ADH"/>
    <property type="match status" value="1"/>
</dbReference>
<evidence type="ECO:0000256" key="2">
    <source>
        <dbReference type="ARBA" id="ARBA00023002"/>
    </source>
</evidence>
<evidence type="ECO:0000313" key="7">
    <source>
        <dbReference type="EMBL" id="MCX4234748.1"/>
    </source>
</evidence>
<feature type="compositionally biased region" description="Basic and acidic residues" evidence="4">
    <location>
        <begin position="1"/>
        <end position="19"/>
    </location>
</feature>
<comment type="similarity">
    <text evidence="1">Belongs to the iron-containing alcohol dehydrogenase family.</text>
</comment>
<dbReference type="SUPFAM" id="SSF56796">
    <property type="entry name" value="Dehydroquinate synthase-like"/>
    <property type="match status" value="1"/>
</dbReference>
<evidence type="ECO:0000256" key="1">
    <source>
        <dbReference type="ARBA" id="ARBA00007358"/>
    </source>
</evidence>
<dbReference type="PANTHER" id="PTHR11496:SF102">
    <property type="entry name" value="ALCOHOL DEHYDROGENASE 4"/>
    <property type="match status" value="1"/>
</dbReference>
<keyword evidence="2 7" id="KW-0560">Oxidoreductase</keyword>
<feature type="domain" description="Fe-containing alcohol dehydrogenase-like C-terminal" evidence="6">
    <location>
        <begin position="298"/>
        <end position="471"/>
    </location>
</feature>
<feature type="region of interest" description="Disordered" evidence="4">
    <location>
        <begin position="260"/>
        <end position="284"/>
    </location>
</feature>
<evidence type="ECO:0000259" key="6">
    <source>
        <dbReference type="Pfam" id="PF25137"/>
    </source>
</evidence>
<dbReference type="EMBL" id="JAIFZO010000002">
    <property type="protein sequence ID" value="MCX4234748.1"/>
    <property type="molecule type" value="Genomic_DNA"/>
</dbReference>
<feature type="domain" description="Alcohol dehydrogenase iron-type/glycerol dehydrogenase GldA" evidence="5">
    <location>
        <begin position="63"/>
        <end position="230"/>
    </location>
</feature>
<feature type="compositionally biased region" description="Pro residues" evidence="4">
    <location>
        <begin position="273"/>
        <end position="284"/>
    </location>
</feature>
<name>A0ABT3V8W0_9ACTN</name>
<dbReference type="InterPro" id="IPR001670">
    <property type="entry name" value="ADH_Fe/GldA"/>
</dbReference>
<keyword evidence="3" id="KW-0520">NAD</keyword>
<dbReference type="Gene3D" id="1.20.1090.10">
    <property type="entry name" value="Dehydroquinate synthase-like - alpha domain"/>
    <property type="match status" value="1"/>
</dbReference>
<keyword evidence="8" id="KW-1185">Reference proteome</keyword>
<dbReference type="InterPro" id="IPR039697">
    <property type="entry name" value="Alcohol_dehydrogenase_Fe"/>
</dbReference>
<reference evidence="7" key="1">
    <citation type="journal article" date="2022" name="bioRxiv">
        <title>Discovery and biosynthetic assessment of Streptomyces ortus sp nov. isolated from a deep-sea sponge.</title>
        <authorList>
            <person name="Williams S.E."/>
        </authorList>
    </citation>
    <scope>NUCLEOTIDE SEQUENCE</scope>
    <source>
        <strain evidence="7">A15ISP2-DRY2</strain>
    </source>
</reference>
<dbReference type="EC" id="1.1.1.1" evidence="7"/>
<dbReference type="Pfam" id="PF25137">
    <property type="entry name" value="ADH_Fe_C"/>
    <property type="match status" value="1"/>
</dbReference>
<comment type="caution">
    <text evidence="7">The sequence shown here is derived from an EMBL/GenBank/DDBJ whole genome shotgun (WGS) entry which is preliminary data.</text>
</comment>
<dbReference type="Proteomes" id="UP001165590">
    <property type="component" value="Unassembled WGS sequence"/>
</dbReference>
<evidence type="ECO:0000313" key="8">
    <source>
        <dbReference type="Proteomes" id="UP001165590"/>
    </source>
</evidence>
<protein>
    <submittedName>
        <fullName evidence="7">Iron-containing alcohol dehydrogenase</fullName>
        <ecNumber evidence="7">1.1.1.1</ecNumber>
    </submittedName>
</protein>
<dbReference type="InterPro" id="IPR018211">
    <property type="entry name" value="ADH_Fe_CS"/>
</dbReference>
<dbReference type="PANTHER" id="PTHR11496">
    <property type="entry name" value="ALCOHOL DEHYDROGENASE"/>
    <property type="match status" value="1"/>
</dbReference>
<dbReference type="Gene3D" id="3.40.50.1970">
    <property type="match status" value="1"/>
</dbReference>
<proteinExistence type="inferred from homology"/>
<accession>A0ABT3V8W0</accession>
<feature type="region of interest" description="Disordered" evidence="4">
    <location>
        <begin position="1"/>
        <end position="55"/>
    </location>
</feature>
<evidence type="ECO:0000256" key="4">
    <source>
        <dbReference type="SAM" id="MobiDB-lite"/>
    </source>
</evidence>
<evidence type="ECO:0000256" key="3">
    <source>
        <dbReference type="ARBA" id="ARBA00023027"/>
    </source>
</evidence>